<keyword evidence="1" id="KW-0812">Transmembrane</keyword>
<dbReference type="GO" id="GO:0016810">
    <property type="term" value="F:hydrolase activity, acting on carbon-nitrogen (but not peptide) bonds"/>
    <property type="evidence" value="ECO:0007669"/>
    <property type="project" value="InterPro"/>
</dbReference>
<feature type="transmembrane region" description="Helical" evidence="1">
    <location>
        <begin position="30"/>
        <end position="48"/>
    </location>
</feature>
<dbReference type="InterPro" id="IPR006680">
    <property type="entry name" value="Amidohydro-rel"/>
</dbReference>
<keyword evidence="3" id="KW-0378">Hydrolase</keyword>
<proteinExistence type="predicted"/>
<keyword evidence="1" id="KW-0472">Membrane</keyword>
<dbReference type="Pfam" id="PF01979">
    <property type="entry name" value="Amidohydro_1"/>
    <property type="match status" value="1"/>
</dbReference>
<dbReference type="SUPFAM" id="SSF51556">
    <property type="entry name" value="Metallo-dependent hydrolases"/>
    <property type="match status" value="2"/>
</dbReference>
<reference evidence="3 4" key="1">
    <citation type="submission" date="2018-02" db="EMBL/GenBank/DDBJ databases">
        <title>The genomes of Aspergillus section Nigri reveals drivers in fungal speciation.</title>
        <authorList>
            <consortium name="DOE Joint Genome Institute"/>
            <person name="Vesth T.C."/>
            <person name="Nybo J."/>
            <person name="Theobald S."/>
            <person name="Brandl J."/>
            <person name="Frisvad J.C."/>
            <person name="Nielsen K.F."/>
            <person name="Lyhne E.K."/>
            <person name="Kogle M.E."/>
            <person name="Kuo A."/>
            <person name="Riley R."/>
            <person name="Clum A."/>
            <person name="Nolan M."/>
            <person name="Lipzen A."/>
            <person name="Salamov A."/>
            <person name="Henrissat B."/>
            <person name="Wiebenga A."/>
            <person name="De vries R.P."/>
            <person name="Grigoriev I.V."/>
            <person name="Mortensen U.H."/>
            <person name="Andersen M.R."/>
            <person name="Baker S.E."/>
        </authorList>
    </citation>
    <scope>NUCLEOTIDE SEQUENCE [LARGE SCALE GENOMIC DNA]</scope>
    <source>
        <strain evidence="3 4">CBS 313.89</strain>
    </source>
</reference>
<organism evidence="3 4">
    <name type="scientific">Aspergillus fijiensis CBS 313.89</name>
    <dbReference type="NCBI Taxonomy" id="1448319"/>
    <lineage>
        <taxon>Eukaryota</taxon>
        <taxon>Fungi</taxon>
        <taxon>Dikarya</taxon>
        <taxon>Ascomycota</taxon>
        <taxon>Pezizomycotina</taxon>
        <taxon>Eurotiomycetes</taxon>
        <taxon>Eurotiomycetidae</taxon>
        <taxon>Eurotiales</taxon>
        <taxon>Aspergillaceae</taxon>
        <taxon>Aspergillus</taxon>
    </lineage>
</organism>
<evidence type="ECO:0000313" key="3">
    <source>
        <dbReference type="EMBL" id="RAK75959.1"/>
    </source>
</evidence>
<dbReference type="InterPro" id="IPR051781">
    <property type="entry name" value="Metallo-dep_Hydrolase"/>
</dbReference>
<dbReference type="VEuPathDB" id="FungiDB:BO72DRAFT_487185"/>
<sequence>MTSKGSHLRYPGPGIHEPARAPRRRFLRRWRRSIGGVALVATLLLVSVRSPADLLTPTTSAATKREFYEGLQKCHDVHDRGLREPVASASRANPRWNPVAGQKEAIVIQNATLFDGESTLDDRVDIIFDAGVIRSVLPTSQHTPLPANAQVIDVHGSFVTPGLVDMHSHHLLLSFPQLPATKDVNESPLLGPLTSFVRAVDGFNPDDPAIKIIASGGVTSSLIPPGSANVIGGEAYLVKNLLRPGPDGEPVIEELLLDHGIPEAQRQRYLKMACGENPRRFYGHTRLGLAWLLREELNKARELHDRQTEWCQAAFQIEESRVGQSQQIANFIDRQGKRPEEFKLETLVALLRGELNLYVHCYTPDDLERMLAVLHEFGVHPRAFHHALSAWQVPEFLKHLEENITIATFADNGLYKAEAYESNLRGPKILDEHGLRVALKSDHTGEGNYAKYLLDQAAIAHSFGLSEEKALQSVTSIPARSIQQDHRIGYARPGYDADLVVWDDHPLQVGATPVEVFIDGRAVLESPTLLSIQDNEVAAQAAPAVRSSVATAERDRVCAPVRDQASHANILFTGIQHVLLNSTTNPHTEAAHDRVLLLTNGQITCLDTKSTCLAQTTSESLTQIDLRNGYITPGLVAFGNKLGIEDIASEPSTGAGKDVKGAADPLNEQKSVHFAKYGVHLGGRAFGRAQIGGVTKAVTPPLSAGIIQGVSVGLRTHEQATILDGGIWKDDVALHFTVGQSARNDNTPTVLSGIERLRQVLEQGGSDSSGIFARAANGSLPVVVHAFHQDDIAQLVRIKTDFPRVNLVLYGGHGAPLVAHHLAEAAIPVILTGNRGAPDRWEKKDIPVGPPLTESAAKTLLDAGVQLGLALVGDSGVHALAQHARVAGKQAGLTDGEAIALVSTNLEEILGLHPTRIARGEEEGEEEGKAYVGDFVVWEGNPLRGEGSVVVSVLEGGEVADCWPDRVGAVL</sequence>
<dbReference type="SUPFAM" id="SSF51338">
    <property type="entry name" value="Composite domain of metallo-dependent hydrolases"/>
    <property type="match status" value="1"/>
</dbReference>
<dbReference type="RefSeq" id="XP_040799969.1">
    <property type="nucleotide sequence ID" value="XM_040947969.1"/>
</dbReference>
<keyword evidence="4" id="KW-1185">Reference proteome</keyword>
<evidence type="ECO:0000256" key="1">
    <source>
        <dbReference type="SAM" id="Phobius"/>
    </source>
</evidence>
<dbReference type="OrthoDB" id="10258955at2759"/>
<dbReference type="InterPro" id="IPR011059">
    <property type="entry name" value="Metal-dep_hydrolase_composite"/>
</dbReference>
<dbReference type="PANTHER" id="PTHR43135:SF3">
    <property type="entry name" value="ALPHA-D-RIBOSE 1-METHYLPHOSPHONATE 5-TRIPHOSPHATE DIPHOSPHATASE"/>
    <property type="match status" value="1"/>
</dbReference>
<dbReference type="Gene3D" id="3.20.20.140">
    <property type="entry name" value="Metal-dependent hydrolases"/>
    <property type="match status" value="2"/>
</dbReference>
<name>A0A8G1RNG0_9EURO</name>
<dbReference type="Proteomes" id="UP000249789">
    <property type="component" value="Unassembled WGS sequence"/>
</dbReference>
<accession>A0A8G1RNG0</accession>
<evidence type="ECO:0000313" key="4">
    <source>
        <dbReference type="Proteomes" id="UP000249789"/>
    </source>
</evidence>
<feature type="domain" description="Amidohydrolase-related" evidence="2">
    <location>
        <begin position="428"/>
        <end position="523"/>
    </location>
</feature>
<keyword evidence="1" id="KW-1133">Transmembrane helix</keyword>
<dbReference type="GeneID" id="63865302"/>
<dbReference type="InterPro" id="IPR032466">
    <property type="entry name" value="Metal_Hydrolase"/>
</dbReference>
<protein>
    <submittedName>
        <fullName evidence="3">Amidohydrolase</fullName>
    </submittedName>
</protein>
<dbReference type="AlphaFoldDB" id="A0A8G1RNG0"/>
<gene>
    <name evidence="3" type="ORF">BO72DRAFT_487185</name>
</gene>
<evidence type="ECO:0000259" key="2">
    <source>
        <dbReference type="Pfam" id="PF01979"/>
    </source>
</evidence>
<dbReference type="EMBL" id="KZ824653">
    <property type="protein sequence ID" value="RAK75959.1"/>
    <property type="molecule type" value="Genomic_DNA"/>
</dbReference>
<dbReference type="PANTHER" id="PTHR43135">
    <property type="entry name" value="ALPHA-D-RIBOSE 1-METHYLPHOSPHONATE 5-TRIPHOSPHATE DIPHOSPHATASE"/>
    <property type="match status" value="1"/>
</dbReference>